<evidence type="ECO:0000256" key="4">
    <source>
        <dbReference type="SAM" id="MobiDB-lite"/>
    </source>
</evidence>
<name>A0ABN1SWT3_9ACTN</name>
<dbReference type="SUPFAM" id="SSF53901">
    <property type="entry name" value="Thiolase-like"/>
    <property type="match status" value="1"/>
</dbReference>
<dbReference type="CDD" id="cd00830">
    <property type="entry name" value="KAS_III"/>
    <property type="match status" value="1"/>
</dbReference>
<keyword evidence="8" id="KW-1185">Reference proteome</keyword>
<sequence>MPAHAIGILGTGSEVPDEETTNTELAERFGVTTEWIERKTRILSRRRMPDGQTPSALARRAAGRALERAGVPADRIDYVIVATTTGDTPLPPVSCLVQAGLGAHRAACFDLNIGCSGFVHGLAVAHALLSARPRAHALVVGAEAWSRFTDPQDRSTAVLLADGAGAAVLGPVPEPYGVLGSDLIGHGDKADLLVVEAGGSALPASHRTVDARQHYLRMNGRGVTEFVLAQVPPSVKELLGRTGVQPQDVAHFVPHQANGVLLDRLARDMGLAGARLHTTLEHFGNSGAASLPVTLDSAARAGELHDGDLVLLSGFGGGMAVGNSLLRWYEGGPR</sequence>
<protein>
    <submittedName>
        <fullName evidence="7">Ketoacyl-ACP synthase III</fullName>
    </submittedName>
</protein>
<feature type="domain" description="Beta-ketoacyl-[acyl-carrier-protein] synthase III C-terminal" evidence="5">
    <location>
        <begin position="240"/>
        <end position="328"/>
    </location>
</feature>
<evidence type="ECO:0000313" key="7">
    <source>
        <dbReference type="EMBL" id="GAA1007399.1"/>
    </source>
</evidence>
<dbReference type="EMBL" id="BAAAHU010000013">
    <property type="protein sequence ID" value="GAA1007399.1"/>
    <property type="molecule type" value="Genomic_DNA"/>
</dbReference>
<feature type="region of interest" description="Disordered" evidence="4">
    <location>
        <begin position="1"/>
        <end position="22"/>
    </location>
</feature>
<evidence type="ECO:0000256" key="2">
    <source>
        <dbReference type="ARBA" id="ARBA00022679"/>
    </source>
</evidence>
<comment type="caution">
    <text evidence="7">The sequence shown here is derived from an EMBL/GenBank/DDBJ whole genome shotgun (WGS) entry which is preliminary data.</text>
</comment>
<dbReference type="Gene3D" id="3.40.47.10">
    <property type="match status" value="1"/>
</dbReference>
<dbReference type="NCBIfam" id="NF006829">
    <property type="entry name" value="PRK09352.1"/>
    <property type="match status" value="1"/>
</dbReference>
<evidence type="ECO:0000256" key="1">
    <source>
        <dbReference type="ARBA" id="ARBA00022490"/>
    </source>
</evidence>
<feature type="domain" description="Beta-ketoacyl-[acyl-carrier-protein] synthase III N-terminal" evidence="6">
    <location>
        <begin position="109"/>
        <end position="184"/>
    </location>
</feature>
<dbReference type="InterPro" id="IPR016039">
    <property type="entry name" value="Thiolase-like"/>
</dbReference>
<reference evidence="7 8" key="1">
    <citation type="journal article" date="2019" name="Int. J. Syst. Evol. Microbiol.">
        <title>The Global Catalogue of Microorganisms (GCM) 10K type strain sequencing project: providing services to taxonomists for standard genome sequencing and annotation.</title>
        <authorList>
            <consortium name="The Broad Institute Genomics Platform"/>
            <consortium name="The Broad Institute Genome Sequencing Center for Infectious Disease"/>
            <person name="Wu L."/>
            <person name="Ma J."/>
        </authorList>
    </citation>
    <scope>NUCLEOTIDE SEQUENCE [LARGE SCALE GENOMIC DNA]</scope>
    <source>
        <strain evidence="7 8">JCM 11269</strain>
    </source>
</reference>
<keyword evidence="3" id="KW-0012">Acyltransferase</keyword>
<dbReference type="InterPro" id="IPR013751">
    <property type="entry name" value="ACP_syn_III_N"/>
</dbReference>
<dbReference type="PANTHER" id="PTHR34069:SF2">
    <property type="entry name" value="BETA-KETOACYL-[ACYL-CARRIER-PROTEIN] SYNTHASE III"/>
    <property type="match status" value="1"/>
</dbReference>
<dbReference type="Proteomes" id="UP001501072">
    <property type="component" value="Unassembled WGS sequence"/>
</dbReference>
<keyword evidence="1" id="KW-0963">Cytoplasm</keyword>
<evidence type="ECO:0000259" key="6">
    <source>
        <dbReference type="Pfam" id="PF08545"/>
    </source>
</evidence>
<dbReference type="InterPro" id="IPR013747">
    <property type="entry name" value="ACP_syn_III_C"/>
</dbReference>
<evidence type="ECO:0000259" key="5">
    <source>
        <dbReference type="Pfam" id="PF08541"/>
    </source>
</evidence>
<evidence type="ECO:0000256" key="3">
    <source>
        <dbReference type="ARBA" id="ARBA00023315"/>
    </source>
</evidence>
<gene>
    <name evidence="7" type="ORF">GCM10009564_17170</name>
</gene>
<accession>A0ABN1SWT3</accession>
<evidence type="ECO:0000313" key="8">
    <source>
        <dbReference type="Proteomes" id="UP001501072"/>
    </source>
</evidence>
<dbReference type="RefSeq" id="WP_346072539.1">
    <property type="nucleotide sequence ID" value="NZ_BAAAHU010000013.1"/>
</dbReference>
<organism evidence="7 8">
    <name type="scientific">Streptomyces thermogriseus</name>
    <dbReference type="NCBI Taxonomy" id="75292"/>
    <lineage>
        <taxon>Bacteria</taxon>
        <taxon>Bacillati</taxon>
        <taxon>Actinomycetota</taxon>
        <taxon>Actinomycetes</taxon>
        <taxon>Kitasatosporales</taxon>
        <taxon>Streptomycetaceae</taxon>
        <taxon>Streptomyces</taxon>
    </lineage>
</organism>
<proteinExistence type="predicted"/>
<dbReference type="Pfam" id="PF08545">
    <property type="entry name" value="ACP_syn_III"/>
    <property type="match status" value="1"/>
</dbReference>
<keyword evidence="2" id="KW-0808">Transferase</keyword>
<dbReference type="Pfam" id="PF08541">
    <property type="entry name" value="ACP_syn_III_C"/>
    <property type="match status" value="1"/>
</dbReference>
<dbReference type="PANTHER" id="PTHR34069">
    <property type="entry name" value="3-OXOACYL-[ACYL-CARRIER-PROTEIN] SYNTHASE 3"/>
    <property type="match status" value="1"/>
</dbReference>